<dbReference type="Pfam" id="PF00535">
    <property type="entry name" value="Glycos_transf_2"/>
    <property type="match status" value="1"/>
</dbReference>
<protein>
    <submittedName>
        <fullName evidence="2">N-glycosyltransferase</fullName>
    </submittedName>
</protein>
<sequence length="451" mass="48369">MGGFPARKTFVGDSPGRKRFVGGMPARERLVGDFPARERFVGDSPARERFVRAFPTRQRLVRGFPTRQRAVRVGERVVRVGAAIAVAGAAMALVNRLTVPRLRVGQSVIEPVTVCVPARDEVDRVPALIADLRAQQGVPRLRVIVLDDASADGTYEAVAEAIADDDRFTLARNHSEPRAGWTGKTAACAALAELATATEPTALVFLDADVRLAPGALAAAVTELRRRRAALLCPWPEQRAESPAELLVQPLLAWSWAGTLPVAVANRTRRPSMAVACGQFLVFDTAAYREIGGHAAVAAEITEDLAIARALRRAGRRTVLAAAGGLAGTRMYRDAAELESGYTRWLWSAYGGRTGSAAVAGLAALAYWAPPLAAVAGRDRLRRTGLLGYAAAVAARLLARGTERHRALSVTDILAALAHPLSIAAYLRLSYRSHRAHRAGTLTWKSRDIHG</sequence>
<organism evidence="2 3">
    <name type="scientific">Nocardia otitidiscaviarum</name>
    <dbReference type="NCBI Taxonomy" id="1823"/>
    <lineage>
        <taxon>Bacteria</taxon>
        <taxon>Bacillati</taxon>
        <taxon>Actinomycetota</taxon>
        <taxon>Actinomycetes</taxon>
        <taxon>Mycobacteriales</taxon>
        <taxon>Nocardiaceae</taxon>
        <taxon>Nocardia</taxon>
    </lineage>
</organism>
<dbReference type="Gene3D" id="3.90.550.10">
    <property type="entry name" value="Spore Coat Polysaccharide Biosynthesis Protein SpsA, Chain A"/>
    <property type="match status" value="1"/>
</dbReference>
<dbReference type="EMBL" id="UGRY01000004">
    <property type="protein sequence ID" value="SUD48097.1"/>
    <property type="molecule type" value="Genomic_DNA"/>
</dbReference>
<dbReference type="PANTHER" id="PTHR43646">
    <property type="entry name" value="GLYCOSYLTRANSFERASE"/>
    <property type="match status" value="1"/>
</dbReference>
<accession>A0A379JHP7</accession>
<dbReference type="InterPro" id="IPR001173">
    <property type="entry name" value="Glyco_trans_2-like"/>
</dbReference>
<dbReference type="InterPro" id="IPR029044">
    <property type="entry name" value="Nucleotide-diphossugar_trans"/>
</dbReference>
<gene>
    <name evidence="2" type="ORF">NCTC1934_05424</name>
</gene>
<reference evidence="2 3" key="1">
    <citation type="submission" date="2018-06" db="EMBL/GenBank/DDBJ databases">
        <authorList>
            <consortium name="Pathogen Informatics"/>
            <person name="Doyle S."/>
        </authorList>
    </citation>
    <scope>NUCLEOTIDE SEQUENCE [LARGE SCALE GENOMIC DNA]</scope>
    <source>
        <strain evidence="2 3">NCTC1934</strain>
    </source>
</reference>
<proteinExistence type="predicted"/>
<evidence type="ECO:0000259" key="1">
    <source>
        <dbReference type="Pfam" id="PF00535"/>
    </source>
</evidence>
<dbReference type="AlphaFoldDB" id="A0A379JHP7"/>
<dbReference type="GO" id="GO:0016740">
    <property type="term" value="F:transferase activity"/>
    <property type="evidence" value="ECO:0007669"/>
    <property type="project" value="UniProtKB-KW"/>
</dbReference>
<dbReference type="SUPFAM" id="SSF53448">
    <property type="entry name" value="Nucleotide-diphospho-sugar transferases"/>
    <property type="match status" value="1"/>
</dbReference>
<dbReference type="Proteomes" id="UP000255467">
    <property type="component" value="Unassembled WGS sequence"/>
</dbReference>
<evidence type="ECO:0000313" key="3">
    <source>
        <dbReference type="Proteomes" id="UP000255467"/>
    </source>
</evidence>
<keyword evidence="3" id="KW-1185">Reference proteome</keyword>
<evidence type="ECO:0000313" key="2">
    <source>
        <dbReference type="EMBL" id="SUD48097.1"/>
    </source>
</evidence>
<name>A0A379JHP7_9NOCA</name>
<feature type="domain" description="Glycosyltransferase 2-like" evidence="1">
    <location>
        <begin position="113"/>
        <end position="291"/>
    </location>
</feature>
<dbReference type="STRING" id="1406858.GCA_000710895_03755"/>
<dbReference type="PANTHER" id="PTHR43646:SF3">
    <property type="entry name" value="SLR1566 PROTEIN"/>
    <property type="match status" value="1"/>
</dbReference>
<keyword evidence="2" id="KW-0808">Transferase</keyword>
<dbReference type="CDD" id="cd00761">
    <property type="entry name" value="Glyco_tranf_GTA_type"/>
    <property type="match status" value="1"/>
</dbReference>